<name>A0A7S2RKJ8_9STRA</name>
<dbReference type="FunFam" id="3.90.70.10:FF:000117">
    <property type="entry name" value="Probable papain cysteine protease"/>
    <property type="match status" value="1"/>
</dbReference>
<organism evidence="5">
    <name type="scientific">Eucampia antarctica</name>
    <dbReference type="NCBI Taxonomy" id="49252"/>
    <lineage>
        <taxon>Eukaryota</taxon>
        <taxon>Sar</taxon>
        <taxon>Stramenopiles</taxon>
        <taxon>Ochrophyta</taxon>
        <taxon>Bacillariophyta</taxon>
        <taxon>Mediophyceae</taxon>
        <taxon>Biddulphiophycidae</taxon>
        <taxon>Hemiaulales</taxon>
        <taxon>Hemiaulaceae</taxon>
        <taxon>Eucampia</taxon>
    </lineage>
</organism>
<evidence type="ECO:0000259" key="4">
    <source>
        <dbReference type="SMART" id="SM00645"/>
    </source>
</evidence>
<protein>
    <recommendedName>
        <fullName evidence="4">Peptidase C1A papain C-terminal domain-containing protein</fullName>
    </recommendedName>
</protein>
<dbReference type="PANTHER" id="PTHR12411">
    <property type="entry name" value="CYSTEINE PROTEASE FAMILY C1-RELATED"/>
    <property type="match status" value="1"/>
</dbReference>
<dbReference type="GO" id="GO:0008234">
    <property type="term" value="F:cysteine-type peptidase activity"/>
    <property type="evidence" value="ECO:0007669"/>
    <property type="project" value="InterPro"/>
</dbReference>
<evidence type="ECO:0000313" key="5">
    <source>
        <dbReference type="EMBL" id="CAD9673814.1"/>
    </source>
</evidence>
<dbReference type="AlphaFoldDB" id="A0A7S2RKJ8"/>
<dbReference type="InterPro" id="IPR038765">
    <property type="entry name" value="Papain-like_cys_pep_sf"/>
</dbReference>
<reference evidence="5" key="1">
    <citation type="submission" date="2021-01" db="EMBL/GenBank/DDBJ databases">
        <authorList>
            <person name="Corre E."/>
            <person name="Pelletier E."/>
            <person name="Niang G."/>
            <person name="Scheremetjew M."/>
            <person name="Finn R."/>
            <person name="Kale V."/>
            <person name="Holt S."/>
            <person name="Cochrane G."/>
            <person name="Meng A."/>
            <person name="Brown T."/>
            <person name="Cohen L."/>
        </authorList>
    </citation>
    <scope>NUCLEOTIDE SEQUENCE</scope>
    <source>
        <strain evidence="5">CCMP1452</strain>
    </source>
</reference>
<dbReference type="SMART" id="SM00645">
    <property type="entry name" value="Pept_C1"/>
    <property type="match status" value="1"/>
</dbReference>
<dbReference type="Gene3D" id="3.90.70.10">
    <property type="entry name" value="Cysteine proteinases"/>
    <property type="match status" value="1"/>
</dbReference>
<dbReference type="InterPro" id="IPR000668">
    <property type="entry name" value="Peptidase_C1A_C"/>
</dbReference>
<keyword evidence="2" id="KW-0865">Zymogen</keyword>
<keyword evidence="3" id="KW-0732">Signal</keyword>
<dbReference type="EMBL" id="HBHI01015037">
    <property type="protein sequence ID" value="CAD9673814.1"/>
    <property type="molecule type" value="Transcribed_RNA"/>
</dbReference>
<dbReference type="SUPFAM" id="SSF54001">
    <property type="entry name" value="Cysteine proteinases"/>
    <property type="match status" value="1"/>
</dbReference>
<dbReference type="Pfam" id="PF00112">
    <property type="entry name" value="Peptidase_C1"/>
    <property type="match status" value="1"/>
</dbReference>
<dbReference type="PROSITE" id="PS00640">
    <property type="entry name" value="THIOL_PROTEASE_ASN"/>
    <property type="match status" value="1"/>
</dbReference>
<evidence type="ECO:0000256" key="2">
    <source>
        <dbReference type="ARBA" id="ARBA00023145"/>
    </source>
</evidence>
<gene>
    <name evidence="5" type="ORF">EANT1437_LOCUS7675</name>
</gene>
<accession>A0A7S2RKJ8</accession>
<proteinExistence type="inferred from homology"/>
<feature type="signal peptide" evidence="3">
    <location>
        <begin position="1"/>
        <end position="19"/>
    </location>
</feature>
<feature type="domain" description="Peptidase C1A papain C-terminal" evidence="4">
    <location>
        <begin position="51"/>
        <end position="303"/>
    </location>
</feature>
<sequence length="353" mass="39002">MLLRFFSAFALLSIRSVNSEKFNEIKVLEGHTVFNVVESPLPHTYIEKDKLPEAFTWSDVDGQNFLTKNYNQHIPQYCGSCWAHGAISSLGDRIKIARKGRGPDINLAIQWVLNCGGVVAGCCHGGYHTGVFQLIKDSGYVPFDTCQPYLACSSESHEGICDQVDTTCKKENICRTCSTFSSMGGTCVEIDHFPHATVKEYGIIKSLNIHEIMSEIHTRGPVAATVNASPIENYKGGVFSEDGFSKGTNHIVSIVGWGKDPSTGKKHWIVRNSWGEYWGEMGFFRIEMGKNLLGIEGEIAWATPGTWTEANIPCYEDGSNCDGGDTDKWIQKEYVDPSMLMGTEQKSLRAASS</sequence>
<dbReference type="InterPro" id="IPR025661">
    <property type="entry name" value="Pept_asp_AS"/>
</dbReference>
<comment type="similarity">
    <text evidence="1">Belongs to the peptidase C1 family.</text>
</comment>
<feature type="chain" id="PRO_5031263109" description="Peptidase C1A papain C-terminal domain-containing protein" evidence="3">
    <location>
        <begin position="20"/>
        <end position="353"/>
    </location>
</feature>
<evidence type="ECO:0000256" key="3">
    <source>
        <dbReference type="SAM" id="SignalP"/>
    </source>
</evidence>
<evidence type="ECO:0000256" key="1">
    <source>
        <dbReference type="ARBA" id="ARBA00008455"/>
    </source>
</evidence>
<dbReference type="GO" id="GO:0006508">
    <property type="term" value="P:proteolysis"/>
    <property type="evidence" value="ECO:0007669"/>
    <property type="project" value="InterPro"/>
</dbReference>
<dbReference type="InterPro" id="IPR013128">
    <property type="entry name" value="Peptidase_C1A"/>
</dbReference>
<dbReference type="PRINTS" id="PR00705">
    <property type="entry name" value="PAPAIN"/>
</dbReference>